<dbReference type="Proteomes" id="UP000572817">
    <property type="component" value="Unassembled WGS sequence"/>
</dbReference>
<dbReference type="GO" id="GO:0005737">
    <property type="term" value="C:cytoplasm"/>
    <property type="evidence" value="ECO:0007669"/>
    <property type="project" value="TreeGrafter"/>
</dbReference>
<accession>A0A8H4N511</accession>
<evidence type="ECO:0000256" key="10">
    <source>
        <dbReference type="SAM" id="MobiDB-lite"/>
    </source>
</evidence>
<dbReference type="InterPro" id="IPR019734">
    <property type="entry name" value="TPR_rpt"/>
</dbReference>
<proteinExistence type="inferred from homology"/>
<dbReference type="Pfam" id="PF13424">
    <property type="entry name" value="TPR_12"/>
    <property type="match status" value="2"/>
</dbReference>
<dbReference type="Pfam" id="PF13374">
    <property type="entry name" value="TPR_10"/>
    <property type="match status" value="2"/>
</dbReference>
<dbReference type="InterPro" id="IPR011990">
    <property type="entry name" value="TPR-like_helical_dom_sf"/>
</dbReference>
<comment type="caution">
    <text evidence="12">The sequence shown here is derived from an EMBL/GenBank/DDBJ whole genome shotgun (WGS) entry which is preliminary data.</text>
</comment>
<comment type="subcellular location">
    <subcellularLocation>
        <location evidence="1">Cytoplasm</location>
        <location evidence="1">Cytoskeleton</location>
    </subcellularLocation>
</comment>
<gene>
    <name evidence="12" type="ORF">GTA08_BOTSDO13163</name>
</gene>
<evidence type="ECO:0000256" key="7">
    <source>
        <dbReference type="ARBA" id="ARBA00023054"/>
    </source>
</evidence>
<feature type="region of interest" description="Disordered" evidence="10">
    <location>
        <begin position="79"/>
        <end position="108"/>
    </location>
</feature>
<dbReference type="PANTHER" id="PTHR45783:SF3">
    <property type="entry name" value="KINESIN LIGHT CHAIN"/>
    <property type="match status" value="1"/>
</dbReference>
<evidence type="ECO:0000256" key="3">
    <source>
        <dbReference type="ARBA" id="ARBA00022490"/>
    </source>
</evidence>
<reference evidence="12" key="1">
    <citation type="submission" date="2020-04" db="EMBL/GenBank/DDBJ databases">
        <title>Genome Assembly and Annotation of Botryosphaeria dothidea sdau 11-99, a Latent Pathogen of Apple Fruit Ring Rot in China.</title>
        <authorList>
            <person name="Yu C."/>
            <person name="Diao Y."/>
            <person name="Lu Q."/>
            <person name="Zhao J."/>
            <person name="Cui S."/>
            <person name="Peng C."/>
            <person name="He B."/>
            <person name="Liu H."/>
        </authorList>
    </citation>
    <scope>NUCLEOTIDE SEQUENCE [LARGE SCALE GENOMIC DNA]</scope>
    <source>
        <strain evidence="12">Sdau11-99</strain>
    </source>
</reference>
<feature type="domain" description="Clr5" evidence="11">
    <location>
        <begin position="108"/>
        <end position="160"/>
    </location>
</feature>
<keyword evidence="13" id="KW-1185">Reference proteome</keyword>
<dbReference type="AlphaFoldDB" id="A0A8H4N511"/>
<comment type="similarity">
    <text evidence="2">Belongs to the kinesin light chain family.</text>
</comment>
<keyword evidence="9" id="KW-0206">Cytoskeleton</keyword>
<dbReference type="Pfam" id="PF14420">
    <property type="entry name" value="Clr5"/>
    <property type="match status" value="1"/>
</dbReference>
<dbReference type="Pfam" id="PF13181">
    <property type="entry name" value="TPR_8"/>
    <property type="match status" value="1"/>
</dbReference>
<dbReference type="PRINTS" id="PR00381">
    <property type="entry name" value="KINESINLIGHT"/>
</dbReference>
<dbReference type="InterPro" id="IPR002151">
    <property type="entry name" value="Kinesin_light"/>
</dbReference>
<dbReference type="OrthoDB" id="5986190at2759"/>
<evidence type="ECO:0000256" key="5">
    <source>
        <dbReference type="ARBA" id="ARBA00022737"/>
    </source>
</evidence>
<evidence type="ECO:0000256" key="2">
    <source>
        <dbReference type="ARBA" id="ARBA00009622"/>
    </source>
</evidence>
<evidence type="ECO:0000256" key="1">
    <source>
        <dbReference type="ARBA" id="ARBA00004245"/>
    </source>
</evidence>
<organism evidence="12 13">
    <name type="scientific">Botryosphaeria dothidea</name>
    <dbReference type="NCBI Taxonomy" id="55169"/>
    <lineage>
        <taxon>Eukaryota</taxon>
        <taxon>Fungi</taxon>
        <taxon>Dikarya</taxon>
        <taxon>Ascomycota</taxon>
        <taxon>Pezizomycotina</taxon>
        <taxon>Dothideomycetes</taxon>
        <taxon>Dothideomycetes incertae sedis</taxon>
        <taxon>Botryosphaeriales</taxon>
        <taxon>Botryosphaeriaceae</taxon>
        <taxon>Botryosphaeria</taxon>
    </lineage>
</organism>
<dbReference type="InterPro" id="IPR025676">
    <property type="entry name" value="Clr5_dom"/>
</dbReference>
<sequence length="602" mass="68089">MDYPLLSLPDPAPAYLPQLEPLHTEHHNAPAQQLYGPYGIDQTLQTQLPDGQFATTQNPALQQFSLPTLHHSYTQHDADFASDSQPASAAPMGPPDRPRKRKAPTLRADNWEPYKKRILDLHITQNLPLPKVRQMIEEEYGFKAELRQYRSRISQWGKDKNVKPQEMEAIVRKRQKRKLVETNKGPLVFEVRGSQIEPQKIERWMKRHDVADSFLYAPSPVAPLAHRSLGDPQFDFNAVSSTFENEIGVDAQPRYREEEEKRLQDQILEAEMSLESSTLDIPGMLYRLGSVLIDQGRYRAAEDVARKLVESHESQSGSGDGDAETLKSWGFLGRVLYCQGLYVKAERLLRRALKGEKKVLGPKHPNTLTSMGNLALVLDSQGRYEEAEEIHRETLALRKKVLGPEHPGTLISMGNLAIVLDRQGRYEEAEEIHRETLALRKKVLGPEHPGTLISMGNLAIVLDRQGRYEEAEEIHRETLALRKKVLGPEHPNTLTSMGNLALVLDSQGRYEEAEEIHRETLALRKKVLGPEHPGTLTSMGDLALVLDSQGRYEEAEEIHRETLALRKKVLGPEHPDTLISMGNLAIVLDRQGRCLGLNIRIR</sequence>
<keyword evidence="8" id="KW-0505">Motor protein</keyword>
<dbReference type="Gene3D" id="1.25.40.10">
    <property type="entry name" value="Tetratricopeptide repeat domain"/>
    <property type="match status" value="2"/>
</dbReference>
<evidence type="ECO:0000256" key="8">
    <source>
        <dbReference type="ARBA" id="ARBA00023175"/>
    </source>
</evidence>
<dbReference type="EMBL" id="WWBZ02000010">
    <property type="protein sequence ID" value="KAF4311364.1"/>
    <property type="molecule type" value="Genomic_DNA"/>
</dbReference>
<dbReference type="SMART" id="SM00028">
    <property type="entry name" value="TPR"/>
    <property type="match status" value="7"/>
</dbReference>
<evidence type="ECO:0000259" key="11">
    <source>
        <dbReference type="Pfam" id="PF14420"/>
    </source>
</evidence>
<name>A0A8H4N511_9PEZI</name>
<dbReference type="GO" id="GO:0005874">
    <property type="term" value="C:microtubule"/>
    <property type="evidence" value="ECO:0007669"/>
    <property type="project" value="UniProtKB-KW"/>
</dbReference>
<evidence type="ECO:0000313" key="13">
    <source>
        <dbReference type="Proteomes" id="UP000572817"/>
    </source>
</evidence>
<dbReference type="GO" id="GO:0005871">
    <property type="term" value="C:kinesin complex"/>
    <property type="evidence" value="ECO:0007669"/>
    <property type="project" value="InterPro"/>
</dbReference>
<evidence type="ECO:0000256" key="6">
    <source>
        <dbReference type="ARBA" id="ARBA00022803"/>
    </source>
</evidence>
<keyword evidence="5" id="KW-0677">Repeat</keyword>
<keyword evidence="6" id="KW-0802">TPR repeat</keyword>
<keyword evidence="3" id="KW-0963">Cytoplasm</keyword>
<keyword evidence="7" id="KW-0175">Coiled coil</keyword>
<keyword evidence="4" id="KW-0493">Microtubule</keyword>
<dbReference type="PANTHER" id="PTHR45783">
    <property type="entry name" value="KINESIN LIGHT CHAIN"/>
    <property type="match status" value="1"/>
</dbReference>
<evidence type="ECO:0000313" key="12">
    <source>
        <dbReference type="EMBL" id="KAF4311364.1"/>
    </source>
</evidence>
<protein>
    <recommendedName>
        <fullName evidence="11">Clr5 domain-containing protein</fullName>
    </recommendedName>
</protein>
<dbReference type="SUPFAM" id="SSF48452">
    <property type="entry name" value="TPR-like"/>
    <property type="match status" value="3"/>
</dbReference>
<dbReference type="GO" id="GO:0019894">
    <property type="term" value="F:kinesin binding"/>
    <property type="evidence" value="ECO:0007669"/>
    <property type="project" value="TreeGrafter"/>
</dbReference>
<evidence type="ECO:0000256" key="9">
    <source>
        <dbReference type="ARBA" id="ARBA00023212"/>
    </source>
</evidence>
<dbReference type="GO" id="GO:0007018">
    <property type="term" value="P:microtubule-based movement"/>
    <property type="evidence" value="ECO:0007669"/>
    <property type="project" value="TreeGrafter"/>
</dbReference>
<evidence type="ECO:0000256" key="4">
    <source>
        <dbReference type="ARBA" id="ARBA00022701"/>
    </source>
</evidence>